<dbReference type="PANTHER" id="PTHR10788:SF106">
    <property type="entry name" value="BCDNA.GH08860"/>
    <property type="match status" value="1"/>
</dbReference>
<protein>
    <recommendedName>
        <fullName evidence="5">Trehalose-6-phosphate synthase</fullName>
        <ecNumber evidence="4">2.4.1.15</ecNumber>
    </recommendedName>
    <alternativeName>
        <fullName evidence="9">Alpha,alpha-trehalose-phosphate synthase [UDP-forming]</fullName>
    </alternativeName>
    <alternativeName>
        <fullName evidence="10">Osmoregulatory trehalose synthesis protein A</fullName>
    </alternativeName>
    <alternativeName>
        <fullName evidence="8">UDP-glucose-glucosephosphate glucosyltransferase</fullName>
    </alternativeName>
</protein>
<dbReference type="FunFam" id="3.40.50.2000:FF:000024">
    <property type="entry name" value="Trehalose-6-phosphate synthase"/>
    <property type="match status" value="1"/>
</dbReference>
<keyword evidence="6 12" id="KW-0328">Glycosyltransferase</keyword>
<evidence type="ECO:0000256" key="6">
    <source>
        <dbReference type="ARBA" id="ARBA00022676"/>
    </source>
</evidence>
<evidence type="ECO:0000313" key="13">
    <source>
        <dbReference type="Proteomes" id="UP000005324"/>
    </source>
</evidence>
<evidence type="ECO:0000256" key="9">
    <source>
        <dbReference type="ARBA" id="ARBA00030365"/>
    </source>
</evidence>
<evidence type="ECO:0000256" key="7">
    <source>
        <dbReference type="ARBA" id="ARBA00022679"/>
    </source>
</evidence>
<gene>
    <name evidence="12" type="primary">otsA</name>
    <name evidence="12" type="ORF">HMPREF0731_3403</name>
</gene>
<dbReference type="InterPro" id="IPR001830">
    <property type="entry name" value="Glyco_trans_20"/>
</dbReference>
<evidence type="ECO:0000313" key="12">
    <source>
        <dbReference type="EMBL" id="EFH10377.1"/>
    </source>
</evidence>
<dbReference type="GO" id="GO:0003825">
    <property type="term" value="F:alpha,alpha-trehalose-phosphate synthase (UDP-forming) activity"/>
    <property type="evidence" value="ECO:0007669"/>
    <property type="project" value="UniProtKB-EC"/>
</dbReference>
<proteinExistence type="inferred from homology"/>
<keyword evidence="7 12" id="KW-0808">Transferase</keyword>
<dbReference type="GO" id="GO:0005992">
    <property type="term" value="P:trehalose biosynthetic process"/>
    <property type="evidence" value="ECO:0007669"/>
    <property type="project" value="InterPro"/>
</dbReference>
<evidence type="ECO:0000256" key="11">
    <source>
        <dbReference type="ARBA" id="ARBA00048039"/>
    </source>
</evidence>
<keyword evidence="13" id="KW-1185">Reference proteome</keyword>
<comment type="similarity">
    <text evidence="2">Belongs to the glycosyltransferase 20 family.</text>
</comment>
<evidence type="ECO:0000256" key="1">
    <source>
        <dbReference type="ARBA" id="ARBA00005199"/>
    </source>
</evidence>
<dbReference type="RefSeq" id="WP_007002433.1">
    <property type="nucleotide sequence ID" value="NZ_GG770777.1"/>
</dbReference>
<comment type="subunit">
    <text evidence="3">Homotetramer.</text>
</comment>
<comment type="pathway">
    <text evidence="1">Glycan biosynthesis; trehalose biosynthesis.</text>
</comment>
<sequence length="474" mass="52428">MSRLVVVSNRVAPITEGEPTAGGLAAGVMDALRHNGGLWFGWSGQTLPDVVPPESLPPGMPPAIARSGPVTLYTTDLTQRDYNEYYRGFANGTLWPVLHDQTALARFDWAEFAGYRRVNTHFARHLADLVAPDDVIWAHDYHLLCLAGQLREMGLRNRIGLFLHTPWPSPSVLMTVPAHAELVRAMAQYDLIGFQTERDRLAFADYIRRELGGEEAAGGLLHVHGRLIRTGVYPIGVQVDALRAEAVAGAGHAQMQALHRALGERELIMSVERLDYSKGLRQRFAAYERFLANHPAWHRRVEYLQIAPPSRSDVEAYQAIRRELEGEAGRINGRFAELDWTPLRYLNRSFPRAALMPLYAAARVGLVTPLRDGMNLVAKEYVAAQDPANPGVLVLSQFAGAARELDAALLVNPHDEAGVAAALDQALSMSLAERQARHAAMLAVMRRNSLERWRDRFEGDLRALPATGARGRAA</sequence>
<evidence type="ECO:0000256" key="5">
    <source>
        <dbReference type="ARBA" id="ARBA00018539"/>
    </source>
</evidence>
<dbReference type="Pfam" id="PF00982">
    <property type="entry name" value="Glyco_transf_20"/>
    <property type="match status" value="1"/>
</dbReference>
<evidence type="ECO:0000256" key="8">
    <source>
        <dbReference type="ARBA" id="ARBA00029654"/>
    </source>
</evidence>
<accession>D5RQP1</accession>
<evidence type="ECO:0000256" key="4">
    <source>
        <dbReference type="ARBA" id="ARBA00012538"/>
    </source>
</evidence>
<evidence type="ECO:0000256" key="3">
    <source>
        <dbReference type="ARBA" id="ARBA00011881"/>
    </source>
</evidence>
<evidence type="ECO:0000256" key="2">
    <source>
        <dbReference type="ARBA" id="ARBA00008799"/>
    </source>
</evidence>
<reference evidence="12 13" key="1">
    <citation type="submission" date="2010-04" db="EMBL/GenBank/DDBJ databases">
        <authorList>
            <person name="Qin X."/>
            <person name="Bachman B."/>
            <person name="Battles P."/>
            <person name="Bell A."/>
            <person name="Bess C."/>
            <person name="Bickham C."/>
            <person name="Chaboub L."/>
            <person name="Chen D."/>
            <person name="Coyle M."/>
            <person name="Deiros D.R."/>
            <person name="Dinh H."/>
            <person name="Forbes L."/>
            <person name="Fowler G."/>
            <person name="Francisco L."/>
            <person name="Fu Q."/>
            <person name="Gubbala S."/>
            <person name="Hale W."/>
            <person name="Han Y."/>
            <person name="Hemphill L."/>
            <person name="Highlander S.K."/>
            <person name="Hirani K."/>
            <person name="Hogues M."/>
            <person name="Jackson L."/>
            <person name="Jakkamsetti A."/>
            <person name="Javaid M."/>
            <person name="Jiang H."/>
            <person name="Korchina V."/>
            <person name="Kovar C."/>
            <person name="Lara F."/>
            <person name="Lee S."/>
            <person name="Mata R."/>
            <person name="Mathew T."/>
            <person name="Moen C."/>
            <person name="Morales K."/>
            <person name="Munidasa M."/>
            <person name="Nazareth L."/>
            <person name="Ngo R."/>
            <person name="Nguyen L."/>
            <person name="Okwuonu G."/>
            <person name="Ongeri F."/>
            <person name="Patil S."/>
            <person name="Petrosino J."/>
            <person name="Pham C."/>
            <person name="Pham P."/>
            <person name="Pu L.-L."/>
            <person name="Puazo M."/>
            <person name="Raj R."/>
            <person name="Reid J."/>
            <person name="Rouhana J."/>
            <person name="Saada N."/>
            <person name="Shang Y."/>
            <person name="Simmons D."/>
            <person name="Thornton R."/>
            <person name="Warren J."/>
            <person name="Weissenberger G."/>
            <person name="Zhang J."/>
            <person name="Zhang L."/>
            <person name="Zhou C."/>
            <person name="Zhu D."/>
            <person name="Muzny D."/>
            <person name="Worley K."/>
            <person name="Gibbs R."/>
        </authorList>
    </citation>
    <scope>NUCLEOTIDE SEQUENCE [LARGE SCALE GENOMIC DNA]</scope>
    <source>
        <strain evidence="12 13">ATCC 49957</strain>
    </source>
</reference>
<comment type="catalytic activity">
    <reaction evidence="11">
        <text>D-glucose 6-phosphate + UDP-alpha-D-glucose = alpha,alpha-trehalose 6-phosphate + UDP + H(+)</text>
        <dbReference type="Rhea" id="RHEA:18889"/>
        <dbReference type="ChEBI" id="CHEBI:15378"/>
        <dbReference type="ChEBI" id="CHEBI:58223"/>
        <dbReference type="ChEBI" id="CHEBI:58429"/>
        <dbReference type="ChEBI" id="CHEBI:58885"/>
        <dbReference type="ChEBI" id="CHEBI:61548"/>
        <dbReference type="EC" id="2.4.1.15"/>
    </reaction>
</comment>
<organism evidence="12 13">
    <name type="scientific">Pseudoroseomonas cervicalis ATCC 49957</name>
    <dbReference type="NCBI Taxonomy" id="525371"/>
    <lineage>
        <taxon>Bacteria</taxon>
        <taxon>Pseudomonadati</taxon>
        <taxon>Pseudomonadota</taxon>
        <taxon>Alphaproteobacteria</taxon>
        <taxon>Acetobacterales</taxon>
        <taxon>Roseomonadaceae</taxon>
        <taxon>Roseomonas</taxon>
    </lineage>
</organism>
<dbReference type="HOGENOM" id="CLU_002351_7_1_5"/>
<dbReference type="PANTHER" id="PTHR10788">
    <property type="entry name" value="TREHALOSE-6-PHOSPHATE SYNTHASE"/>
    <property type="match status" value="1"/>
</dbReference>
<name>D5RQP1_9PROT</name>
<evidence type="ECO:0000256" key="10">
    <source>
        <dbReference type="ARBA" id="ARBA00030943"/>
    </source>
</evidence>
<dbReference type="EMBL" id="ADVL01000676">
    <property type="protein sequence ID" value="EFH10377.1"/>
    <property type="molecule type" value="Genomic_DNA"/>
</dbReference>
<comment type="caution">
    <text evidence="12">The sequence shown here is derived from an EMBL/GenBank/DDBJ whole genome shotgun (WGS) entry which is preliminary data.</text>
</comment>
<dbReference type="Proteomes" id="UP000005324">
    <property type="component" value="Unassembled WGS sequence"/>
</dbReference>
<dbReference type="EC" id="2.4.1.15" evidence="4"/>
<dbReference type="AlphaFoldDB" id="D5RQP1"/>
<dbReference type="OrthoDB" id="9815690at2"/>
<dbReference type="CDD" id="cd03788">
    <property type="entry name" value="GT20_TPS"/>
    <property type="match status" value="1"/>
</dbReference>
<dbReference type="Gene3D" id="3.40.50.2000">
    <property type="entry name" value="Glycogen Phosphorylase B"/>
    <property type="match status" value="2"/>
</dbReference>
<dbReference type="SUPFAM" id="SSF53756">
    <property type="entry name" value="UDP-Glycosyltransferase/glycogen phosphorylase"/>
    <property type="match status" value="1"/>
</dbReference>